<protein>
    <submittedName>
        <fullName evidence="1">Uncharacterized protein</fullName>
    </submittedName>
</protein>
<accession>A0AA37J0K1</accession>
<gene>
    <name evidence="1" type="ORF">JCM17207_19540</name>
</gene>
<dbReference type="EMBL" id="BQKV01000081">
    <property type="protein sequence ID" value="GJN65329.1"/>
    <property type="molecule type" value="Genomic_DNA"/>
</dbReference>
<organism evidence="1 2">
    <name type="scientific">Faecalibacterium gallinarum</name>
    <dbReference type="NCBI Taxonomy" id="2903556"/>
    <lineage>
        <taxon>Bacteria</taxon>
        <taxon>Bacillati</taxon>
        <taxon>Bacillota</taxon>
        <taxon>Clostridia</taxon>
        <taxon>Eubacteriales</taxon>
        <taxon>Oscillospiraceae</taxon>
        <taxon>Faecalibacterium</taxon>
    </lineage>
</organism>
<dbReference type="Proteomes" id="UP001055185">
    <property type="component" value="Unassembled WGS sequence"/>
</dbReference>
<name>A0AA37J0K1_9FIRM</name>
<reference evidence="1" key="1">
    <citation type="journal article" date="2022" name="Int. J. Syst. Evol. Microbiol.">
        <title>Genome-based, phenotypic and chemotaxonomic classification of Faecalibacterium strains: proposal of three novel species Faecalibacterium duncaniae sp. nov., Faecalibacterium hattorii sp. nov. and Faecalibacterium gallinarum sp. nov. .</title>
        <authorList>
            <person name="Sakamoto M."/>
            <person name="Sakurai N."/>
            <person name="Tanno H."/>
            <person name="Iino T."/>
            <person name="Ohkuma M."/>
            <person name="Endo A."/>
        </authorList>
    </citation>
    <scope>NUCLEOTIDE SEQUENCE</scope>
    <source>
        <strain evidence="1">JCM 17207</strain>
    </source>
</reference>
<evidence type="ECO:0000313" key="1">
    <source>
        <dbReference type="EMBL" id="GJN65329.1"/>
    </source>
</evidence>
<keyword evidence="2" id="KW-1185">Reference proteome</keyword>
<comment type="caution">
    <text evidence="1">The sequence shown here is derived from an EMBL/GenBank/DDBJ whole genome shotgun (WGS) entry which is preliminary data.</text>
</comment>
<dbReference type="AlphaFoldDB" id="A0AA37J0K1"/>
<sequence length="182" mass="21226">MIKRRVGQMAIANRLKKLEAMQEIKEHIGVIVFRVEDDGRIRTANIKKGWLFFESMFEAENYLISVPGVTKNTVIIIDDMAVASDDLYLPTDPIIYLLGSSEYRKKFVELILKPKEWLSLYIPLIQEILAESIKNPNMQLPGFDDPALQDLIQNYNSMSIEQLVERYKDEKWFRGKDRGKDR</sequence>
<proteinExistence type="predicted"/>
<evidence type="ECO:0000313" key="2">
    <source>
        <dbReference type="Proteomes" id="UP001055185"/>
    </source>
</evidence>